<comment type="subcellular location">
    <subcellularLocation>
        <location evidence="5">Cell membrane</location>
        <topology evidence="5">Multi-pass membrane protein</topology>
    </subcellularLocation>
    <subcellularLocation>
        <location evidence="1">Membrane</location>
        <topology evidence="1">Multi-pass membrane protein</topology>
    </subcellularLocation>
</comment>
<sequence>MNAYIQLTLSQLRFFVRNRQVLVFTLFMPLFFMIMLGSFLGKGNDIIVDGVVIDQDQSAESRVMVEALQANPILKLKPAEDMDMSLQQLKHGDQKLVVVIQKNYGEAVAKKGADSSKASFLQVYYDQTNQQSAQIGLQTIGQVADGVSKQMSNYMPIVKVEPVGVQALQLRYIDFLVPGILAMMIMTNNLNGVSGQIASWRERGVLRRMQSTPLKASTFIAAQITARLVMNTAQALIVLLVGALIFGTQVNGSWWLLMLFVVMGTLTFMSIGFIIAGLAKTPESVGPISGLISFPLMFLGGVFFSISSMPEFLQPIVKSIPITQLSTALRQIMNVGAGIGDLWQEGLFLAIWLVVSFIVATFTFKWE</sequence>
<dbReference type="PRINTS" id="PR00164">
    <property type="entry name" value="ABC2TRNSPORT"/>
</dbReference>
<dbReference type="RefSeq" id="WP_068662977.1">
    <property type="nucleotide sequence ID" value="NZ_LYPB01000049.1"/>
</dbReference>
<feature type="transmembrane region" description="Helical" evidence="5">
    <location>
        <begin position="175"/>
        <end position="198"/>
    </location>
</feature>
<evidence type="ECO:0000256" key="2">
    <source>
        <dbReference type="ARBA" id="ARBA00022692"/>
    </source>
</evidence>
<dbReference type="InterPro" id="IPR052902">
    <property type="entry name" value="ABC-2_transporter"/>
</dbReference>
<comment type="caution">
    <text evidence="7">The sequence shown here is derived from an EMBL/GenBank/DDBJ whole genome shotgun (WGS) entry which is preliminary data.</text>
</comment>
<dbReference type="GO" id="GO:0140359">
    <property type="term" value="F:ABC-type transporter activity"/>
    <property type="evidence" value="ECO:0007669"/>
    <property type="project" value="InterPro"/>
</dbReference>
<dbReference type="PROSITE" id="PS51012">
    <property type="entry name" value="ABC_TM2"/>
    <property type="match status" value="1"/>
</dbReference>
<dbReference type="PANTHER" id="PTHR43027">
    <property type="entry name" value="DOXORUBICIN RESISTANCE ABC TRANSPORTER PERMEASE PROTEIN DRRC-RELATED"/>
    <property type="match status" value="1"/>
</dbReference>
<evidence type="ECO:0000256" key="5">
    <source>
        <dbReference type="RuleBase" id="RU361157"/>
    </source>
</evidence>
<keyword evidence="2 5" id="KW-0812">Transmembrane</keyword>
<feature type="domain" description="ABC transmembrane type-2" evidence="6">
    <location>
        <begin position="137"/>
        <end position="367"/>
    </location>
</feature>
<dbReference type="Gene3D" id="3.40.1710.10">
    <property type="entry name" value="abc type-2 transporter like domain"/>
    <property type="match status" value="1"/>
</dbReference>
<keyword evidence="3 5" id="KW-1133">Transmembrane helix</keyword>
<evidence type="ECO:0000259" key="6">
    <source>
        <dbReference type="PROSITE" id="PS51012"/>
    </source>
</evidence>
<keyword evidence="5" id="KW-0813">Transport</keyword>
<evidence type="ECO:0000256" key="3">
    <source>
        <dbReference type="ARBA" id="ARBA00022989"/>
    </source>
</evidence>
<keyword evidence="8" id="KW-1185">Reference proteome</keyword>
<evidence type="ECO:0000313" key="8">
    <source>
        <dbReference type="Proteomes" id="UP000078454"/>
    </source>
</evidence>
<dbReference type="Proteomes" id="UP000078454">
    <property type="component" value="Unassembled WGS sequence"/>
</dbReference>
<keyword evidence="4 5" id="KW-0472">Membrane</keyword>
<name>A0A198AK39_9BACL</name>
<comment type="similarity">
    <text evidence="5">Belongs to the ABC-2 integral membrane protein family.</text>
</comment>
<dbReference type="AlphaFoldDB" id="A0A198AK39"/>
<feature type="transmembrane region" description="Helical" evidence="5">
    <location>
        <begin position="252"/>
        <end position="276"/>
    </location>
</feature>
<organism evidence="7 8">
    <name type="scientific">Paenibacillus oryzisoli</name>
    <dbReference type="NCBI Taxonomy" id="1850517"/>
    <lineage>
        <taxon>Bacteria</taxon>
        <taxon>Bacillati</taxon>
        <taxon>Bacillota</taxon>
        <taxon>Bacilli</taxon>
        <taxon>Bacillales</taxon>
        <taxon>Paenibacillaceae</taxon>
        <taxon>Paenibacillus</taxon>
    </lineage>
</organism>
<protein>
    <recommendedName>
        <fullName evidence="5">Transport permease protein</fullName>
    </recommendedName>
</protein>
<evidence type="ECO:0000256" key="1">
    <source>
        <dbReference type="ARBA" id="ARBA00004141"/>
    </source>
</evidence>
<proteinExistence type="inferred from homology"/>
<dbReference type="GO" id="GO:0043190">
    <property type="term" value="C:ATP-binding cassette (ABC) transporter complex"/>
    <property type="evidence" value="ECO:0007669"/>
    <property type="project" value="InterPro"/>
</dbReference>
<dbReference type="InterPro" id="IPR000412">
    <property type="entry name" value="ABC_2_transport"/>
</dbReference>
<dbReference type="InterPro" id="IPR047817">
    <property type="entry name" value="ABC2_TM_bact-type"/>
</dbReference>
<dbReference type="InterPro" id="IPR013525">
    <property type="entry name" value="ABC2_TM"/>
</dbReference>
<dbReference type="Pfam" id="PF12698">
    <property type="entry name" value="ABC2_membrane_3"/>
    <property type="match status" value="1"/>
</dbReference>
<dbReference type="STRING" id="1850517.A8708_31570"/>
<feature type="transmembrane region" description="Helical" evidence="5">
    <location>
        <begin position="346"/>
        <end position="364"/>
    </location>
</feature>
<gene>
    <name evidence="7" type="ORF">A8708_31570</name>
</gene>
<feature type="transmembrane region" description="Helical" evidence="5">
    <location>
        <begin position="288"/>
        <end position="306"/>
    </location>
</feature>
<accession>A0A198AK39</accession>
<dbReference type="EMBL" id="LYPB01000049">
    <property type="protein sequence ID" value="OAS21406.1"/>
    <property type="molecule type" value="Genomic_DNA"/>
</dbReference>
<keyword evidence="5" id="KW-1003">Cell membrane</keyword>
<dbReference type="OrthoDB" id="9788252at2"/>
<evidence type="ECO:0000313" key="7">
    <source>
        <dbReference type="EMBL" id="OAS21406.1"/>
    </source>
</evidence>
<feature type="transmembrane region" description="Helical" evidence="5">
    <location>
        <begin position="219"/>
        <end position="246"/>
    </location>
</feature>
<dbReference type="PANTHER" id="PTHR43027:SF2">
    <property type="entry name" value="TRANSPORT PERMEASE PROTEIN"/>
    <property type="match status" value="1"/>
</dbReference>
<feature type="transmembrane region" description="Helical" evidence="5">
    <location>
        <begin position="21"/>
        <end position="40"/>
    </location>
</feature>
<reference evidence="7 8" key="1">
    <citation type="submission" date="2016-05" db="EMBL/GenBank/DDBJ databases">
        <title>Paenibacillus sp. 1ZS3-15 nov., isolated from the rhizosphere soil.</title>
        <authorList>
            <person name="Zhang X.X."/>
            <person name="Zhang J."/>
        </authorList>
    </citation>
    <scope>NUCLEOTIDE SEQUENCE [LARGE SCALE GENOMIC DNA]</scope>
    <source>
        <strain evidence="7 8">1ZS3-15</strain>
    </source>
</reference>
<evidence type="ECO:0000256" key="4">
    <source>
        <dbReference type="ARBA" id="ARBA00023136"/>
    </source>
</evidence>